<dbReference type="AlphaFoldDB" id="A0A1U7PTA4"/>
<dbReference type="RefSeq" id="WP_076759653.1">
    <property type="nucleotide sequence ID" value="NZ_FTPL01000004.1"/>
</dbReference>
<accession>A0A1U7PTA4</accession>
<dbReference type="NCBIfam" id="TIGR01633">
    <property type="entry name" value="phi3626_gp14_N"/>
    <property type="match status" value="1"/>
</dbReference>
<evidence type="ECO:0000313" key="2">
    <source>
        <dbReference type="EMBL" id="SIT91740.1"/>
    </source>
</evidence>
<dbReference type="Gene3D" id="2.60.120.860">
    <property type="match status" value="1"/>
</dbReference>
<organism evidence="2 3">
    <name type="scientific">Edaphobacillus lindanitolerans</name>
    <dbReference type="NCBI Taxonomy" id="550447"/>
    <lineage>
        <taxon>Bacteria</taxon>
        <taxon>Bacillati</taxon>
        <taxon>Bacillota</taxon>
        <taxon>Bacilli</taxon>
        <taxon>Bacillales</taxon>
        <taxon>Bacillaceae</taxon>
        <taxon>Edaphobacillus</taxon>
    </lineage>
</organism>
<dbReference type="Pfam" id="PF22768">
    <property type="entry name" value="SPP1_Dit"/>
    <property type="match status" value="1"/>
</dbReference>
<dbReference type="Gene3D" id="2.40.30.200">
    <property type="match status" value="1"/>
</dbReference>
<proteinExistence type="predicted"/>
<name>A0A1U7PTA4_9BACI</name>
<dbReference type="InterPro" id="IPR006520">
    <property type="entry name" value="Dit_BPSPP_N"/>
</dbReference>
<dbReference type="EMBL" id="FTPL01000004">
    <property type="protein sequence ID" value="SIT91740.1"/>
    <property type="molecule type" value="Genomic_DNA"/>
</dbReference>
<gene>
    <name evidence="2" type="ORF">SAMN05428946_2731</name>
</gene>
<evidence type="ECO:0000259" key="1">
    <source>
        <dbReference type="Pfam" id="PF22768"/>
    </source>
</evidence>
<feature type="domain" description="Siphovirus-type tail component C-terminal" evidence="1">
    <location>
        <begin position="423"/>
        <end position="495"/>
    </location>
</feature>
<reference evidence="3" key="1">
    <citation type="submission" date="2017-01" db="EMBL/GenBank/DDBJ databases">
        <authorList>
            <person name="Varghese N."/>
            <person name="Submissions S."/>
        </authorList>
    </citation>
    <scope>NUCLEOTIDE SEQUENCE [LARGE SCALE GENOMIC DNA]</scope>
    <source>
        <strain evidence="3">MNA4</strain>
    </source>
</reference>
<dbReference type="OrthoDB" id="3078561at2"/>
<sequence length="496" mass="56091">MYEFVKATDAPQTKTATIQTVFDGVNLDEVLTDSTGEFRTTKVLGRSNYHARLSPVEIPGRAGTQLAESVQDAGELKIFFKVKDQTSRGLQRRLDRLRGMLTGIDRPVMFTDEDSVYYGTLESLEIPDEVSNDVTGEFTLYRADPLKYGTEYSMPINSEGTVVQNKGTAEALPVFSFNVTEPSTMIEIASEDDYMAIGRPLSVEDTPYQRQKRLIWDEARSLVGWGASIIQPDGGARNGSMQVVDGEEFEAKDYGNGLAWHGPVIQQALSETCDDWFVRCYFNVRTNKAAQRGRAEMYLLSTSNEIIGKISVACNDNTGRAKVEANLRNGQRRVFFCNKLLPFRDGFYGYLNMRKEGNKFFAEFGLDRRVNGVYEVWHKESFTYTDLHNEFQTPLAAVALHTGTYRTDLIPWRARIRSAVVVKYNLQDTGIPYIVDAGDEVTIDHEREVILVNGEIRTDLKDFGANYFPLKRGENILTFNPPGSFTGNIQWRERYV</sequence>
<dbReference type="Proteomes" id="UP000187550">
    <property type="component" value="Unassembled WGS sequence"/>
</dbReference>
<dbReference type="InterPro" id="IPR054738">
    <property type="entry name" value="Siphovirus-type_tail_C"/>
</dbReference>
<dbReference type="STRING" id="550447.SAMN05428946_2731"/>
<keyword evidence="3" id="KW-1185">Reference proteome</keyword>
<protein>
    <submittedName>
        <fullName evidence="2">Putative phage tail component, N-terminal domain-containing protein</fullName>
    </submittedName>
</protein>
<evidence type="ECO:0000313" key="3">
    <source>
        <dbReference type="Proteomes" id="UP000187550"/>
    </source>
</evidence>